<gene>
    <name evidence="4" type="ORF">INT45_011032</name>
</gene>
<feature type="transmembrane region" description="Helical" evidence="2">
    <location>
        <begin position="58"/>
        <end position="78"/>
    </location>
</feature>
<name>A0A8H7SGQ6_9FUNG</name>
<dbReference type="AlphaFoldDB" id="A0A8H7SGQ6"/>
<evidence type="ECO:0000259" key="3">
    <source>
        <dbReference type="Pfam" id="PF03109"/>
    </source>
</evidence>
<reference evidence="4 5" key="1">
    <citation type="submission" date="2020-12" db="EMBL/GenBank/DDBJ databases">
        <title>Metabolic potential, ecology and presence of endohyphal bacteria is reflected in genomic diversity of Mucoromycotina.</title>
        <authorList>
            <person name="Muszewska A."/>
            <person name="Okrasinska A."/>
            <person name="Steczkiewicz K."/>
            <person name="Drgas O."/>
            <person name="Orlowska M."/>
            <person name="Perlinska-Lenart U."/>
            <person name="Aleksandrzak-Piekarczyk T."/>
            <person name="Szatraj K."/>
            <person name="Zielenkiewicz U."/>
            <person name="Pilsyk S."/>
            <person name="Malc E."/>
            <person name="Mieczkowski P."/>
            <person name="Kruszewska J.S."/>
            <person name="Biernat P."/>
            <person name="Pawlowska J."/>
        </authorList>
    </citation>
    <scope>NUCLEOTIDE SEQUENCE [LARGE SCALE GENOMIC DNA]</scope>
    <source>
        <strain evidence="4 5">CBS 142.35</strain>
    </source>
</reference>
<sequence>MLSGRLLTRCRTTTPALQKGRGTATRWQRPLWQHNNKFNYNCYSTQTIVNNKRSKRGLPWYLGIATLGMSGVATTLYYTSEDARHVFTALQRCGKAGLVGTQVAWNYKVLLSTQYPNDEAYQLAKRECDKRSAEIVLRGLQSLGGIYIKLGQHVSAMVYILPPEWTDTMSVLQDRCEPTPEEEVRQLFLSDYGQAIEDIFDEFDWTPIGVASLAQVHKAKLKKTGREVAVKLQHPVLDEFCRVDMETVTFIIDVIKKAFPEFGFAWLADEMRESLPRELDFVHEAQNAKLVGQNFAEDIKYRRTALLVPEVIWAKRRILCMEFIEGSRIDDLDYMKKHGINPAQVSAEFSEAFSKMIFLHGFVHCDPHPGNVLIRPAKDPKHSKFNFDIVLIDHGLYRELPEQLRIDYARLWTSLIRGDEEGIKKYAKRVGGTDTYQLFASILTGRAWETVSSANLSTVRSSTELKVMSAGAMEYLVDIADILSRLPRIVLLLLKTSDLLRHIDEVLRMGDGQQGSGDDHLTYVIMGRYCAKADWLDTRQHLLNKLAKIGFNWQVIKSLAISWWHYYSLAVMLWMYQRASRLAFAKQQLQHKQVKQVSQ</sequence>
<accession>A0A8H7SGQ6</accession>
<dbReference type="EMBL" id="JAEPRB010000001">
    <property type="protein sequence ID" value="KAG2228240.1"/>
    <property type="molecule type" value="Genomic_DNA"/>
</dbReference>
<dbReference type="Gene3D" id="1.10.510.10">
    <property type="entry name" value="Transferase(Phosphotransferase) domain 1"/>
    <property type="match status" value="1"/>
</dbReference>
<dbReference type="GO" id="GO:0005743">
    <property type="term" value="C:mitochondrial inner membrane"/>
    <property type="evidence" value="ECO:0007669"/>
    <property type="project" value="TreeGrafter"/>
</dbReference>
<proteinExistence type="inferred from homology"/>
<dbReference type="InterPro" id="IPR045307">
    <property type="entry name" value="ADCK1_dom"/>
</dbReference>
<dbReference type="CDD" id="cd13969">
    <property type="entry name" value="ADCK1-like"/>
    <property type="match status" value="1"/>
</dbReference>
<keyword evidence="2" id="KW-0812">Transmembrane</keyword>
<comment type="caution">
    <text evidence="4">The sequence shown here is derived from an EMBL/GenBank/DDBJ whole genome shotgun (WGS) entry which is preliminary data.</text>
</comment>
<dbReference type="Proteomes" id="UP000646827">
    <property type="component" value="Unassembled WGS sequence"/>
</dbReference>
<dbReference type="OrthoDB" id="427480at2759"/>
<dbReference type="InterPro" id="IPR051130">
    <property type="entry name" value="Mito_struct-func_regulator"/>
</dbReference>
<feature type="domain" description="ABC1 atypical kinase-like" evidence="3">
    <location>
        <begin position="172"/>
        <end position="426"/>
    </location>
</feature>
<dbReference type="SUPFAM" id="SSF56112">
    <property type="entry name" value="Protein kinase-like (PK-like)"/>
    <property type="match status" value="1"/>
</dbReference>
<dbReference type="PANTHER" id="PTHR43173">
    <property type="entry name" value="ABC1 FAMILY PROTEIN"/>
    <property type="match status" value="1"/>
</dbReference>
<dbReference type="GO" id="GO:0007005">
    <property type="term" value="P:mitochondrion organization"/>
    <property type="evidence" value="ECO:0007669"/>
    <property type="project" value="TreeGrafter"/>
</dbReference>
<keyword evidence="2" id="KW-0472">Membrane</keyword>
<evidence type="ECO:0000256" key="2">
    <source>
        <dbReference type="SAM" id="Phobius"/>
    </source>
</evidence>
<keyword evidence="5" id="KW-1185">Reference proteome</keyword>
<comment type="similarity">
    <text evidence="1">Belongs to the protein kinase superfamily. ADCK protein kinase family.</text>
</comment>
<dbReference type="InterPro" id="IPR011009">
    <property type="entry name" value="Kinase-like_dom_sf"/>
</dbReference>
<protein>
    <recommendedName>
        <fullName evidence="3">ABC1 atypical kinase-like domain-containing protein</fullName>
    </recommendedName>
</protein>
<keyword evidence="2" id="KW-1133">Transmembrane helix</keyword>
<dbReference type="Pfam" id="PF03109">
    <property type="entry name" value="ABC1"/>
    <property type="match status" value="1"/>
</dbReference>
<dbReference type="GO" id="GO:0055088">
    <property type="term" value="P:lipid homeostasis"/>
    <property type="evidence" value="ECO:0007669"/>
    <property type="project" value="TreeGrafter"/>
</dbReference>
<evidence type="ECO:0000313" key="4">
    <source>
        <dbReference type="EMBL" id="KAG2228240.1"/>
    </source>
</evidence>
<organism evidence="4 5">
    <name type="scientific">Circinella minor</name>
    <dbReference type="NCBI Taxonomy" id="1195481"/>
    <lineage>
        <taxon>Eukaryota</taxon>
        <taxon>Fungi</taxon>
        <taxon>Fungi incertae sedis</taxon>
        <taxon>Mucoromycota</taxon>
        <taxon>Mucoromycotina</taxon>
        <taxon>Mucoromycetes</taxon>
        <taxon>Mucorales</taxon>
        <taxon>Lichtheimiaceae</taxon>
        <taxon>Circinella</taxon>
    </lineage>
</organism>
<dbReference type="PANTHER" id="PTHR43173:SF19">
    <property type="entry name" value="AARF DOMAIN-CONTAINING PROTEIN KINASE 1"/>
    <property type="match status" value="1"/>
</dbReference>
<evidence type="ECO:0000313" key="5">
    <source>
        <dbReference type="Proteomes" id="UP000646827"/>
    </source>
</evidence>
<dbReference type="InterPro" id="IPR004147">
    <property type="entry name" value="ABC1_dom"/>
</dbReference>
<evidence type="ECO:0000256" key="1">
    <source>
        <dbReference type="ARBA" id="ARBA00009670"/>
    </source>
</evidence>